<dbReference type="GO" id="GO:0043565">
    <property type="term" value="F:sequence-specific DNA binding"/>
    <property type="evidence" value="ECO:0007669"/>
    <property type="project" value="InterPro"/>
</dbReference>
<dbReference type="Pfam" id="PF00447">
    <property type="entry name" value="HSF_DNA-bind"/>
    <property type="match status" value="1"/>
</dbReference>
<dbReference type="InterPro" id="IPR000232">
    <property type="entry name" value="HSF_DNA-bd"/>
</dbReference>
<reference evidence="11" key="1">
    <citation type="submission" date="2023-06" db="EMBL/GenBank/DDBJ databases">
        <title>Genomic analysis of the entomopathogenic nematode Steinernema hermaphroditum.</title>
        <authorList>
            <person name="Schwarz E.M."/>
            <person name="Heppert J.K."/>
            <person name="Baniya A."/>
            <person name="Schwartz H.T."/>
            <person name="Tan C.-H."/>
            <person name="Antoshechkin I."/>
            <person name="Sternberg P.W."/>
            <person name="Goodrich-Blair H."/>
            <person name="Dillman A.R."/>
        </authorList>
    </citation>
    <scope>NUCLEOTIDE SEQUENCE</scope>
    <source>
        <strain evidence="11">PS9179</strain>
        <tissue evidence="11">Whole animal</tissue>
    </source>
</reference>
<name>A0AA39ISZ7_9BILA</name>
<protein>
    <recommendedName>
        <fullName evidence="10">HSF-type DNA-binding domain-containing protein</fullName>
    </recommendedName>
</protein>
<evidence type="ECO:0000256" key="2">
    <source>
        <dbReference type="ARBA" id="ARBA00006403"/>
    </source>
</evidence>
<evidence type="ECO:0000256" key="6">
    <source>
        <dbReference type="ARBA" id="ARBA00023242"/>
    </source>
</evidence>
<dbReference type="Gene3D" id="1.10.10.10">
    <property type="entry name" value="Winged helix-like DNA-binding domain superfamily/Winged helix DNA-binding domain"/>
    <property type="match status" value="1"/>
</dbReference>
<dbReference type="FunFam" id="1.10.10.10:FF:000027">
    <property type="entry name" value="Heat shock transcription factor 1"/>
    <property type="match status" value="1"/>
</dbReference>
<keyword evidence="4" id="KW-0238">DNA-binding</keyword>
<feature type="region of interest" description="Disordered" evidence="9">
    <location>
        <begin position="517"/>
        <end position="554"/>
    </location>
</feature>
<feature type="domain" description="HSF-type DNA-binding" evidence="10">
    <location>
        <begin position="14"/>
        <end position="120"/>
    </location>
</feature>
<keyword evidence="3" id="KW-0805">Transcription regulation</keyword>
<accession>A0AA39ISZ7</accession>
<evidence type="ECO:0000259" key="10">
    <source>
        <dbReference type="SMART" id="SM00415"/>
    </source>
</evidence>
<gene>
    <name evidence="11" type="ORF">QR680_011233</name>
</gene>
<comment type="subcellular location">
    <subcellularLocation>
        <location evidence="1">Nucleus</location>
    </subcellularLocation>
</comment>
<evidence type="ECO:0000313" key="11">
    <source>
        <dbReference type="EMBL" id="KAK0429176.1"/>
    </source>
</evidence>
<keyword evidence="12" id="KW-1185">Reference proteome</keyword>
<dbReference type="SUPFAM" id="SSF46785">
    <property type="entry name" value="Winged helix' DNA-binding domain"/>
    <property type="match status" value="1"/>
</dbReference>
<evidence type="ECO:0000256" key="7">
    <source>
        <dbReference type="RuleBase" id="RU004020"/>
    </source>
</evidence>
<organism evidence="11 12">
    <name type="scientific">Steinernema hermaphroditum</name>
    <dbReference type="NCBI Taxonomy" id="289476"/>
    <lineage>
        <taxon>Eukaryota</taxon>
        <taxon>Metazoa</taxon>
        <taxon>Ecdysozoa</taxon>
        <taxon>Nematoda</taxon>
        <taxon>Chromadorea</taxon>
        <taxon>Rhabditida</taxon>
        <taxon>Tylenchina</taxon>
        <taxon>Panagrolaimomorpha</taxon>
        <taxon>Strongyloidoidea</taxon>
        <taxon>Steinernematidae</taxon>
        <taxon>Steinernema</taxon>
    </lineage>
</organism>
<evidence type="ECO:0000256" key="1">
    <source>
        <dbReference type="ARBA" id="ARBA00004123"/>
    </source>
</evidence>
<evidence type="ECO:0000256" key="9">
    <source>
        <dbReference type="SAM" id="MobiDB-lite"/>
    </source>
</evidence>
<keyword evidence="5" id="KW-0804">Transcription</keyword>
<feature type="coiled-coil region" evidence="8">
    <location>
        <begin position="150"/>
        <end position="180"/>
    </location>
</feature>
<feature type="compositionally biased region" description="Polar residues" evidence="9">
    <location>
        <begin position="316"/>
        <end position="334"/>
    </location>
</feature>
<evidence type="ECO:0000256" key="4">
    <source>
        <dbReference type="ARBA" id="ARBA00023125"/>
    </source>
</evidence>
<dbReference type="AlphaFoldDB" id="A0AA39ISZ7"/>
<comment type="caution">
    <text evidence="11">The sequence shown here is derived from an EMBL/GenBank/DDBJ whole genome shotgun (WGS) entry which is preliminary data.</text>
</comment>
<dbReference type="GO" id="GO:0003700">
    <property type="term" value="F:DNA-binding transcription factor activity"/>
    <property type="evidence" value="ECO:0007669"/>
    <property type="project" value="InterPro"/>
</dbReference>
<feature type="compositionally biased region" description="Low complexity" evidence="9">
    <location>
        <begin position="533"/>
        <end position="542"/>
    </location>
</feature>
<keyword evidence="8" id="KW-0175">Coiled coil</keyword>
<dbReference type="PRINTS" id="PR00056">
    <property type="entry name" value="HSFDOMAIN"/>
</dbReference>
<evidence type="ECO:0000256" key="3">
    <source>
        <dbReference type="ARBA" id="ARBA00023015"/>
    </source>
</evidence>
<dbReference type="GO" id="GO:0005634">
    <property type="term" value="C:nucleus"/>
    <property type="evidence" value="ECO:0007669"/>
    <property type="project" value="UniProtKB-SubCell"/>
</dbReference>
<keyword evidence="6" id="KW-0539">Nucleus</keyword>
<dbReference type="PANTHER" id="PTHR10015:SF427">
    <property type="entry name" value="HEAT SHOCK FACTOR PROTEIN"/>
    <property type="match status" value="1"/>
</dbReference>
<evidence type="ECO:0000313" key="12">
    <source>
        <dbReference type="Proteomes" id="UP001175271"/>
    </source>
</evidence>
<evidence type="ECO:0000256" key="8">
    <source>
        <dbReference type="SAM" id="Coils"/>
    </source>
</evidence>
<dbReference type="PANTHER" id="PTHR10015">
    <property type="entry name" value="HEAT SHOCK TRANSCRIPTION FACTOR"/>
    <property type="match status" value="1"/>
</dbReference>
<sequence length="554" mass="62403">MDENHVVYANTEDRIPVFLSKLWTILENPEHSSIVCWDESGFSFHIIDQFAFSKNVLPRYFKHNNLNSLVRQLNMYGFRKMTPLERAGGSSGRNYDDQLEFSHPYFIRGKAEYLKFIKRKASGKKESGVGHAAEESGNGSLSQTMVKVPAKDLNAVLQEVKQLREKQNRMSERMTLLSEQNETLWNEVGVVRAKHKKQEQIVNKLVQFLVALVNPSTSPSKRLPKRPMLAIEETVPSKQRRTSSGNSSNSSPFGINVNDNNNIHERLQILERLQREISTDSNHVQNMNSQFVNSRSQSGPVIAEMENDELDVPPLKQSSISPMNRRTQPMSRNVNPQVQPQYGGYQQIVRNPVMQSQPQVSNNSRSANRIFTPAAPQFPEAKQQIPVMQPPSNSAYVVQQRPVQVPQPQINQEVAIPSTSQQLQLRSAVTTPAPNNFDLDASDDYANFSEVIVPNEFHLEEPVTFSSNVDPLLASELSDYLCGMDQQIDNCRGMIGSNWDNDDYDLGLGNMDYNPQQLMLEGPRNSEEPPTPQLLTPTGGSPVNDHLLGHGLEL</sequence>
<dbReference type="InterPro" id="IPR036390">
    <property type="entry name" value="WH_DNA-bd_sf"/>
</dbReference>
<comment type="similarity">
    <text evidence="2 7">Belongs to the HSF family.</text>
</comment>
<dbReference type="SMART" id="SM00415">
    <property type="entry name" value="HSF"/>
    <property type="match status" value="1"/>
</dbReference>
<evidence type="ECO:0000256" key="5">
    <source>
        <dbReference type="ARBA" id="ARBA00023163"/>
    </source>
</evidence>
<feature type="region of interest" description="Disordered" evidence="9">
    <location>
        <begin position="312"/>
        <end position="334"/>
    </location>
</feature>
<proteinExistence type="inferred from homology"/>
<dbReference type="InterPro" id="IPR036388">
    <property type="entry name" value="WH-like_DNA-bd_sf"/>
</dbReference>
<dbReference type="EMBL" id="JAUCMV010000001">
    <property type="protein sequence ID" value="KAK0429176.1"/>
    <property type="molecule type" value="Genomic_DNA"/>
</dbReference>
<dbReference type="Proteomes" id="UP001175271">
    <property type="component" value="Unassembled WGS sequence"/>
</dbReference>
<feature type="region of interest" description="Disordered" evidence="9">
    <location>
        <begin position="233"/>
        <end position="259"/>
    </location>
</feature>